<protein>
    <submittedName>
        <fullName evidence="1">Uncharacterized protein</fullName>
    </submittedName>
</protein>
<reference evidence="2" key="1">
    <citation type="journal article" date="2023" name="G3 (Bethesda)">
        <title>Genome assembly and association tests identify interacting loci associated with vigor, precocity, and sex in interspecific pistachio rootstocks.</title>
        <authorList>
            <person name="Palmer W."/>
            <person name="Jacygrad E."/>
            <person name="Sagayaradj S."/>
            <person name="Cavanaugh K."/>
            <person name="Han R."/>
            <person name="Bertier L."/>
            <person name="Beede B."/>
            <person name="Kafkas S."/>
            <person name="Golino D."/>
            <person name="Preece J."/>
            <person name="Michelmore R."/>
        </authorList>
    </citation>
    <scope>NUCLEOTIDE SEQUENCE [LARGE SCALE GENOMIC DNA]</scope>
</reference>
<comment type="caution">
    <text evidence="1">The sequence shown here is derived from an EMBL/GenBank/DDBJ whole genome shotgun (WGS) entry which is preliminary data.</text>
</comment>
<gene>
    <name evidence="1" type="ORF">Pint_24591</name>
</gene>
<dbReference type="Proteomes" id="UP001163603">
    <property type="component" value="Chromosome 7"/>
</dbReference>
<accession>A0ACC0YIP7</accession>
<organism evidence="1 2">
    <name type="scientific">Pistacia integerrima</name>
    <dbReference type="NCBI Taxonomy" id="434235"/>
    <lineage>
        <taxon>Eukaryota</taxon>
        <taxon>Viridiplantae</taxon>
        <taxon>Streptophyta</taxon>
        <taxon>Embryophyta</taxon>
        <taxon>Tracheophyta</taxon>
        <taxon>Spermatophyta</taxon>
        <taxon>Magnoliopsida</taxon>
        <taxon>eudicotyledons</taxon>
        <taxon>Gunneridae</taxon>
        <taxon>Pentapetalae</taxon>
        <taxon>rosids</taxon>
        <taxon>malvids</taxon>
        <taxon>Sapindales</taxon>
        <taxon>Anacardiaceae</taxon>
        <taxon>Pistacia</taxon>
    </lineage>
</organism>
<proteinExistence type="predicted"/>
<evidence type="ECO:0000313" key="2">
    <source>
        <dbReference type="Proteomes" id="UP001163603"/>
    </source>
</evidence>
<name>A0ACC0YIP7_9ROSI</name>
<evidence type="ECO:0000313" key="1">
    <source>
        <dbReference type="EMBL" id="KAJ0036007.1"/>
    </source>
</evidence>
<sequence>MGCGKSKHDVATGNTIARKKSNVGDLSKKTKDIETVLENGTKNNEITNSSLVQQQEGDNNQNVNSHNVGGDNPVAEVRDIAENKALNEGDHKEKQGGVVDQEKHEPDERLISEESPNHYFSSRKEEEAVDGIVSEQKSDYDSPRLEAVKESLFNDNERVNNAVEATSLDEQKQGETKTAVVKEENSAKEAEVSTPTTDSVEKNQNAEKEQSVASPTKDLKTV</sequence>
<dbReference type="EMBL" id="CM047742">
    <property type="protein sequence ID" value="KAJ0036007.1"/>
    <property type="molecule type" value="Genomic_DNA"/>
</dbReference>
<keyword evidence="2" id="KW-1185">Reference proteome</keyword>